<gene>
    <name evidence="2" type="ORF">ATI53_10241</name>
</gene>
<dbReference type="AlphaFoldDB" id="A0A327Y676"/>
<dbReference type="EMBL" id="QLMG01000024">
    <property type="protein sequence ID" value="RAK15245.1"/>
    <property type="molecule type" value="Genomic_DNA"/>
</dbReference>
<name>A0A327Y676_9RHOB</name>
<feature type="region of interest" description="Disordered" evidence="1">
    <location>
        <begin position="20"/>
        <end position="63"/>
    </location>
</feature>
<sequence>MLRCLVPACDGLLICDHRKDALPGRSSGGSDDDNTTGGDAAAGGADTRVVPTADNPRVPIVNAGTDTPVVEVTGTGEPDSTADIIIGDPITTTTDDPGDTLGTEIEGGDIPADGQYDDISVVVTVDVAPLCIEITTGPVYVGDVVNADEAKAGFAITGASLQTSDCGRFTTEIHAVRRG</sequence>
<keyword evidence="3" id="KW-1185">Reference proteome</keyword>
<comment type="caution">
    <text evidence="2">The sequence shown here is derived from an EMBL/GenBank/DDBJ whole genome shotgun (WGS) entry which is preliminary data.</text>
</comment>
<accession>A0A327Y676</accession>
<dbReference type="Proteomes" id="UP000249165">
    <property type="component" value="Unassembled WGS sequence"/>
</dbReference>
<evidence type="ECO:0000256" key="1">
    <source>
        <dbReference type="SAM" id="MobiDB-lite"/>
    </source>
</evidence>
<evidence type="ECO:0000313" key="3">
    <source>
        <dbReference type="Proteomes" id="UP000249165"/>
    </source>
</evidence>
<evidence type="ECO:0000313" key="2">
    <source>
        <dbReference type="EMBL" id="RAK15245.1"/>
    </source>
</evidence>
<reference evidence="2 3" key="1">
    <citation type="submission" date="2018-06" db="EMBL/GenBank/DDBJ databases">
        <title>Genomic Encyclopedia of Archaeal and Bacterial Type Strains, Phase II (KMG-II): from individual species to whole genera.</title>
        <authorList>
            <person name="Goeker M."/>
        </authorList>
    </citation>
    <scope>NUCLEOTIDE SEQUENCE [LARGE SCALE GENOMIC DNA]</scope>
    <source>
        <strain evidence="2 3">DSM 22011</strain>
    </source>
</reference>
<proteinExistence type="predicted"/>
<protein>
    <submittedName>
        <fullName evidence="2">Uncharacterized protein</fullName>
    </submittedName>
</protein>
<feature type="compositionally biased region" description="Low complexity" evidence="1">
    <location>
        <begin position="35"/>
        <end position="47"/>
    </location>
</feature>
<organism evidence="2 3">
    <name type="scientific">Salipiger aestuarii</name>
    <dbReference type="NCBI Taxonomy" id="568098"/>
    <lineage>
        <taxon>Bacteria</taxon>
        <taxon>Pseudomonadati</taxon>
        <taxon>Pseudomonadota</taxon>
        <taxon>Alphaproteobacteria</taxon>
        <taxon>Rhodobacterales</taxon>
        <taxon>Roseobacteraceae</taxon>
        <taxon>Salipiger</taxon>
    </lineage>
</organism>